<evidence type="ECO:0000256" key="1">
    <source>
        <dbReference type="SAM" id="MobiDB-lite"/>
    </source>
</evidence>
<protein>
    <submittedName>
        <fullName evidence="2">Uncharacterized protein</fullName>
    </submittedName>
</protein>
<evidence type="ECO:0000313" key="2">
    <source>
        <dbReference type="EMBL" id="KAE9037806.1"/>
    </source>
</evidence>
<dbReference type="OrthoDB" id="10272994at2759"/>
<reference evidence="5 7" key="1">
    <citation type="submission" date="2018-09" db="EMBL/GenBank/DDBJ databases">
        <title>Genomic investigation of the strawberry pathogen Phytophthora fragariae indicates pathogenicity is determined by transcriptional variation in three key races.</title>
        <authorList>
            <person name="Adams T.M."/>
            <person name="Armitage A.D."/>
            <person name="Sobczyk M.K."/>
            <person name="Bates H.J."/>
            <person name="Dunwell J.M."/>
            <person name="Nellist C.F."/>
            <person name="Harrison R.J."/>
        </authorList>
    </citation>
    <scope>NUCLEOTIDE SEQUENCE [LARGE SCALE GENOMIC DNA]</scope>
    <source>
        <strain evidence="3 5">SCRP249</strain>
        <strain evidence="2 7">SCRP324</strain>
        <strain evidence="4 6">SCRP333</strain>
    </source>
</reference>
<evidence type="ECO:0000313" key="7">
    <source>
        <dbReference type="Proteomes" id="UP000435112"/>
    </source>
</evidence>
<comment type="caution">
    <text evidence="2">The sequence shown here is derived from an EMBL/GenBank/DDBJ whole genome shotgun (WGS) entry which is preliminary data.</text>
</comment>
<dbReference type="Proteomes" id="UP000434957">
    <property type="component" value="Unassembled WGS sequence"/>
</dbReference>
<dbReference type="Proteomes" id="UP000429607">
    <property type="component" value="Unassembled WGS sequence"/>
</dbReference>
<organism evidence="2 7">
    <name type="scientific">Phytophthora rubi</name>
    <dbReference type="NCBI Taxonomy" id="129364"/>
    <lineage>
        <taxon>Eukaryota</taxon>
        <taxon>Sar</taxon>
        <taxon>Stramenopiles</taxon>
        <taxon>Oomycota</taxon>
        <taxon>Peronosporomycetes</taxon>
        <taxon>Peronosporales</taxon>
        <taxon>Peronosporaceae</taxon>
        <taxon>Phytophthora</taxon>
    </lineage>
</organism>
<dbReference type="EMBL" id="QXFT01000311">
    <property type="protein sequence ID" value="KAE9347619.1"/>
    <property type="molecule type" value="Genomic_DNA"/>
</dbReference>
<gene>
    <name evidence="3" type="ORF">PR001_g6509</name>
    <name evidence="2" type="ORF">PR002_g6368</name>
    <name evidence="4" type="ORF">PR003_g6833</name>
</gene>
<sequence>MITRSHTRHIEGVNDHEEAEGGKKQSVAPSTIGSKGQKVSQVRIKQSNELVAIEGGQLMAVTDEFPKMCRGDYT</sequence>
<evidence type="ECO:0000313" key="3">
    <source>
        <dbReference type="EMBL" id="KAE9041673.1"/>
    </source>
</evidence>
<dbReference type="EMBL" id="QXFU01000286">
    <property type="protein sequence ID" value="KAE9037806.1"/>
    <property type="molecule type" value="Genomic_DNA"/>
</dbReference>
<accession>A0A6A3N2B5</accession>
<dbReference type="Proteomes" id="UP000435112">
    <property type="component" value="Unassembled WGS sequence"/>
</dbReference>
<dbReference type="EMBL" id="QXFV01000307">
    <property type="protein sequence ID" value="KAE9041673.1"/>
    <property type="molecule type" value="Genomic_DNA"/>
</dbReference>
<feature type="region of interest" description="Disordered" evidence="1">
    <location>
        <begin position="1"/>
        <end position="41"/>
    </location>
</feature>
<feature type="compositionally biased region" description="Basic and acidic residues" evidence="1">
    <location>
        <begin position="8"/>
        <end position="23"/>
    </location>
</feature>
<evidence type="ECO:0000313" key="6">
    <source>
        <dbReference type="Proteomes" id="UP000434957"/>
    </source>
</evidence>
<evidence type="ECO:0000313" key="4">
    <source>
        <dbReference type="EMBL" id="KAE9347619.1"/>
    </source>
</evidence>
<feature type="compositionally biased region" description="Polar residues" evidence="1">
    <location>
        <begin position="27"/>
        <end position="41"/>
    </location>
</feature>
<evidence type="ECO:0000313" key="5">
    <source>
        <dbReference type="Proteomes" id="UP000429607"/>
    </source>
</evidence>
<name>A0A6A3N2B5_9STRA</name>
<keyword evidence="6" id="KW-1185">Reference proteome</keyword>
<proteinExistence type="predicted"/>
<dbReference type="AlphaFoldDB" id="A0A6A3N2B5"/>